<dbReference type="InterPro" id="IPR020019">
    <property type="entry name" value="AcTrfase_PglD-like"/>
</dbReference>
<accession>A0ABS7GJE9</accession>
<evidence type="ECO:0000259" key="2">
    <source>
        <dbReference type="Pfam" id="PF17836"/>
    </source>
</evidence>
<dbReference type="InterPro" id="IPR041561">
    <property type="entry name" value="PglD_N"/>
</dbReference>
<evidence type="ECO:0000313" key="3">
    <source>
        <dbReference type="EMBL" id="MBW8687345.1"/>
    </source>
</evidence>
<dbReference type="CDD" id="cd03360">
    <property type="entry name" value="LbH_AT_putative"/>
    <property type="match status" value="1"/>
</dbReference>
<protein>
    <recommendedName>
        <fullName evidence="2">PglD N-terminal domain-containing protein</fullName>
    </recommendedName>
</protein>
<dbReference type="Pfam" id="PF00132">
    <property type="entry name" value="Hexapep"/>
    <property type="match status" value="2"/>
</dbReference>
<dbReference type="InterPro" id="IPR011004">
    <property type="entry name" value="Trimer_LpxA-like_sf"/>
</dbReference>
<proteinExistence type="inferred from homology"/>
<keyword evidence="4" id="KW-1185">Reference proteome</keyword>
<dbReference type="EMBL" id="JAICCF010000004">
    <property type="protein sequence ID" value="MBW8687345.1"/>
    <property type="molecule type" value="Genomic_DNA"/>
</dbReference>
<dbReference type="Gene3D" id="3.40.50.20">
    <property type="match status" value="1"/>
</dbReference>
<organism evidence="3 4">
    <name type="scientific">Chitinophaga rhizophila</name>
    <dbReference type="NCBI Taxonomy" id="2866212"/>
    <lineage>
        <taxon>Bacteria</taxon>
        <taxon>Pseudomonadati</taxon>
        <taxon>Bacteroidota</taxon>
        <taxon>Chitinophagia</taxon>
        <taxon>Chitinophagales</taxon>
        <taxon>Chitinophagaceae</taxon>
        <taxon>Chitinophaga</taxon>
    </lineage>
</organism>
<dbReference type="Proteomes" id="UP000812961">
    <property type="component" value="Unassembled WGS sequence"/>
</dbReference>
<evidence type="ECO:0000256" key="1">
    <source>
        <dbReference type="ARBA" id="ARBA00007274"/>
    </source>
</evidence>
<dbReference type="InterPro" id="IPR050179">
    <property type="entry name" value="Trans_hexapeptide_repeat"/>
</dbReference>
<evidence type="ECO:0000313" key="4">
    <source>
        <dbReference type="Proteomes" id="UP000812961"/>
    </source>
</evidence>
<dbReference type="Gene3D" id="2.160.10.10">
    <property type="entry name" value="Hexapeptide repeat proteins"/>
    <property type="match status" value="1"/>
</dbReference>
<dbReference type="Pfam" id="PF17836">
    <property type="entry name" value="PglD_N"/>
    <property type="match status" value="1"/>
</dbReference>
<name>A0ABS7GJE9_9BACT</name>
<comment type="caution">
    <text evidence="3">The sequence shown here is derived from an EMBL/GenBank/DDBJ whole genome shotgun (WGS) entry which is preliminary data.</text>
</comment>
<dbReference type="InterPro" id="IPR001451">
    <property type="entry name" value="Hexapep"/>
</dbReference>
<reference evidence="3 4" key="1">
    <citation type="submission" date="2021-08" db="EMBL/GenBank/DDBJ databases">
        <title>The genome sequence of Chitinophaga sp. B61.</title>
        <authorList>
            <person name="Zhang X."/>
        </authorList>
    </citation>
    <scope>NUCLEOTIDE SEQUENCE [LARGE SCALE GENOMIC DNA]</scope>
    <source>
        <strain evidence="3 4">B61</strain>
    </source>
</reference>
<dbReference type="PANTHER" id="PTHR43300:SF7">
    <property type="entry name" value="UDP-N-ACETYLBACILLOSAMINE N-ACETYLTRANSFERASE"/>
    <property type="match status" value="1"/>
</dbReference>
<dbReference type="SUPFAM" id="SSF51161">
    <property type="entry name" value="Trimeric LpxA-like enzymes"/>
    <property type="match status" value="1"/>
</dbReference>
<gene>
    <name evidence="3" type="ORF">K1Y79_23620</name>
</gene>
<sequence>METCLIYGTGGHALTVEELAIKEGYRLIAYFDDNVKVQQQYRDRMVLKYDSMFNHECPVIIAIGNNAARKRIAAIVAHRYCTLKDQSAIISKTVYIGKGTVVMPGSVIQADVQIGPHCILNIGSAVDHEVQIGAFVHVGPKVYIGGGAVIGEGANIGAGTIVMRNAVVPPWTDVPPNRVVI</sequence>
<dbReference type="PANTHER" id="PTHR43300">
    <property type="entry name" value="ACETYLTRANSFERASE"/>
    <property type="match status" value="1"/>
</dbReference>
<dbReference type="RefSeq" id="WP_220252661.1">
    <property type="nucleotide sequence ID" value="NZ_JAICCF010000004.1"/>
</dbReference>
<comment type="similarity">
    <text evidence="1">Belongs to the transferase hexapeptide repeat family.</text>
</comment>
<feature type="domain" description="PglD N-terminal" evidence="2">
    <location>
        <begin position="5"/>
        <end position="73"/>
    </location>
</feature>